<organism evidence="1 2">
    <name type="scientific">Nocardioides kribbensis</name>
    <dbReference type="NCBI Taxonomy" id="305517"/>
    <lineage>
        <taxon>Bacteria</taxon>
        <taxon>Bacillati</taxon>
        <taxon>Actinomycetota</taxon>
        <taxon>Actinomycetes</taxon>
        <taxon>Propionibacteriales</taxon>
        <taxon>Nocardioidaceae</taxon>
        <taxon>Nocardioides</taxon>
    </lineage>
</organism>
<keyword evidence="2" id="KW-1185">Reference proteome</keyword>
<dbReference type="Proteomes" id="UP001482520">
    <property type="component" value="Unassembled WGS sequence"/>
</dbReference>
<accession>A0ABV1NTD1</accession>
<sequence length="59" mass="7096">MEQTVTLIQSSSYNYELFGPELGRVQHHVEEMSRQGWHLICTEMPDRTNTPILMFWRRD</sequence>
<comment type="caution">
    <text evidence="1">The sequence shown here is derived from an EMBL/GenBank/DDBJ whole genome shotgun (WGS) entry which is preliminary data.</text>
</comment>
<proteinExistence type="predicted"/>
<dbReference type="EMBL" id="JBEGDP010000001">
    <property type="protein sequence ID" value="MEQ7845766.1"/>
    <property type="molecule type" value="Genomic_DNA"/>
</dbReference>
<reference evidence="1 2" key="1">
    <citation type="submission" date="2024-02" db="EMBL/GenBank/DDBJ databases">
        <title>Full genome sequence of Nocardioides kribbensis.</title>
        <authorList>
            <person name="Poletto B.L."/>
            <person name="Silva G."/>
            <person name="Galante D."/>
            <person name="Campos K.R."/>
            <person name="Santos M.B.N."/>
            <person name="Sacchi C.T."/>
        </authorList>
    </citation>
    <scope>NUCLEOTIDE SEQUENCE [LARGE SCALE GENOMIC DNA]</scope>
    <source>
        <strain evidence="1 2">O4R</strain>
    </source>
</reference>
<evidence type="ECO:0008006" key="3">
    <source>
        <dbReference type="Google" id="ProtNLM"/>
    </source>
</evidence>
<protein>
    <recommendedName>
        <fullName evidence="3">DUF4177 domain-containing protein</fullName>
    </recommendedName>
</protein>
<evidence type="ECO:0000313" key="2">
    <source>
        <dbReference type="Proteomes" id="UP001482520"/>
    </source>
</evidence>
<evidence type="ECO:0000313" key="1">
    <source>
        <dbReference type="EMBL" id="MEQ7845766.1"/>
    </source>
</evidence>
<name>A0ABV1NTD1_9ACTN</name>
<gene>
    <name evidence="1" type="ORF">V6R90_00650</name>
</gene>
<dbReference type="RefSeq" id="WP_349803462.1">
    <property type="nucleotide sequence ID" value="NZ_JBEGDP010000001.1"/>
</dbReference>